<evidence type="ECO:0000313" key="1">
    <source>
        <dbReference type="EMBL" id="KJR83062.1"/>
    </source>
</evidence>
<evidence type="ECO:0000313" key="2">
    <source>
        <dbReference type="Proteomes" id="UP000033710"/>
    </source>
</evidence>
<reference evidence="1 2" key="2">
    <citation type="journal article" date="2015" name="Eukaryot. Cell">
        <title>Asexual propagation of a virulent clone complex in a human and feline outbreak of sporotrichosis.</title>
        <authorList>
            <person name="Teixeira Mde M."/>
            <person name="Rodrigues A.M."/>
            <person name="Tsui C.K."/>
            <person name="de Almeida L.G."/>
            <person name="Van Diepeningen A.D."/>
            <person name="van den Ende B.G."/>
            <person name="Fernandes G.F."/>
            <person name="Kano R."/>
            <person name="Hamelin R.C."/>
            <person name="Lopes-Bezerra L.M."/>
            <person name="Vasconcelos A.T."/>
            <person name="de Hoog S."/>
            <person name="de Camargo Z.P."/>
            <person name="Felipe M.S."/>
        </authorList>
    </citation>
    <scope>NUCLEOTIDE SEQUENCE [LARGE SCALE GENOMIC DNA]</scope>
    <source>
        <strain evidence="1 2">1099-18</strain>
    </source>
</reference>
<accession>A0A0F2M031</accession>
<dbReference type="GeneID" id="27666747"/>
<organism evidence="1 2">
    <name type="scientific">Sporothrix schenckii 1099-18</name>
    <dbReference type="NCBI Taxonomy" id="1397361"/>
    <lineage>
        <taxon>Eukaryota</taxon>
        <taxon>Fungi</taxon>
        <taxon>Dikarya</taxon>
        <taxon>Ascomycota</taxon>
        <taxon>Pezizomycotina</taxon>
        <taxon>Sordariomycetes</taxon>
        <taxon>Sordariomycetidae</taxon>
        <taxon>Ophiostomatales</taxon>
        <taxon>Ophiostomataceae</taxon>
        <taxon>Sporothrix</taxon>
    </lineage>
</organism>
<dbReference type="AlphaFoldDB" id="A0A0F2M031"/>
<reference evidence="1 2" key="1">
    <citation type="journal article" date="2014" name="BMC Genomics">
        <title>Comparative genomics of the major fungal agents of human and animal Sporotrichosis: Sporothrix schenckii and Sporothrix brasiliensis.</title>
        <authorList>
            <person name="Teixeira M.M."/>
            <person name="de Almeida L.G."/>
            <person name="Kubitschek-Barreira P."/>
            <person name="Alves F.L."/>
            <person name="Kioshima E.S."/>
            <person name="Abadio A.K."/>
            <person name="Fernandes L."/>
            <person name="Derengowski L.S."/>
            <person name="Ferreira K.S."/>
            <person name="Souza R.C."/>
            <person name="Ruiz J.C."/>
            <person name="de Andrade N.C."/>
            <person name="Paes H.C."/>
            <person name="Nicola A.M."/>
            <person name="Albuquerque P."/>
            <person name="Gerber A.L."/>
            <person name="Martins V.P."/>
            <person name="Peconick L.D."/>
            <person name="Neto A.V."/>
            <person name="Chaucanez C.B."/>
            <person name="Silva P.A."/>
            <person name="Cunha O.L."/>
            <person name="de Oliveira F.F."/>
            <person name="dos Santos T.C."/>
            <person name="Barros A.L."/>
            <person name="Soares M.A."/>
            <person name="de Oliveira L.M."/>
            <person name="Marini M.M."/>
            <person name="Villalobos-Duno H."/>
            <person name="Cunha M.M."/>
            <person name="de Hoog S."/>
            <person name="da Silveira J.F."/>
            <person name="Henrissat B."/>
            <person name="Nino-Vega G.A."/>
            <person name="Cisalpino P.S."/>
            <person name="Mora-Montes H.M."/>
            <person name="Almeida S.R."/>
            <person name="Stajich J.E."/>
            <person name="Lopes-Bezerra L.M."/>
            <person name="Vasconcelos A.T."/>
            <person name="Felipe M.S."/>
        </authorList>
    </citation>
    <scope>NUCLEOTIDE SEQUENCE [LARGE SCALE GENOMIC DNA]</scope>
    <source>
        <strain evidence="1 2">1099-18</strain>
    </source>
</reference>
<dbReference type="KEGG" id="ssck:SPSK_04670"/>
<name>A0A0F2M031_SPOSC</name>
<dbReference type="EMBL" id="AXCR01000010">
    <property type="protein sequence ID" value="KJR83062.1"/>
    <property type="molecule type" value="Genomic_DNA"/>
</dbReference>
<dbReference type="Proteomes" id="UP000033710">
    <property type="component" value="Unassembled WGS sequence"/>
</dbReference>
<dbReference type="RefSeq" id="XP_016585738.1">
    <property type="nucleotide sequence ID" value="XM_016731470.1"/>
</dbReference>
<sequence>MANDDRLLTVVPALVSTHIIADPQTTRENEYGKNKALGSCLQAESGSRIFEPAITLGKNSNFTQVQSGRLLIHGTRWPGFGERCGAAGSFCFVCPLAVGQ</sequence>
<gene>
    <name evidence="1" type="ORF">SPSK_04670</name>
</gene>
<comment type="caution">
    <text evidence="1">The sequence shown here is derived from an EMBL/GenBank/DDBJ whole genome shotgun (WGS) entry which is preliminary data.</text>
</comment>
<protein>
    <submittedName>
        <fullName evidence="1">Uncharacterized protein</fullName>
    </submittedName>
</protein>
<proteinExistence type="predicted"/>
<dbReference type="VEuPathDB" id="FungiDB:SPSK_04670"/>